<evidence type="ECO:0000313" key="6">
    <source>
        <dbReference type="EMBL" id="KAB7335119.1"/>
    </source>
</evidence>
<evidence type="ECO:0000313" key="18">
    <source>
        <dbReference type="Proteomes" id="UP000468842"/>
    </source>
</evidence>
<dbReference type="EMBL" id="WXDR01000022">
    <property type="protein sequence ID" value="MZU09092.1"/>
    <property type="molecule type" value="Genomic_DNA"/>
</dbReference>
<evidence type="ECO:0000256" key="2">
    <source>
        <dbReference type="ARBA" id="ARBA00023315"/>
    </source>
</evidence>
<evidence type="ECO:0000313" key="10">
    <source>
        <dbReference type="EMBL" id="MZU09092.1"/>
    </source>
</evidence>
<dbReference type="PANTHER" id="PTHR10545:SF29">
    <property type="entry name" value="GH14572P-RELATED"/>
    <property type="match status" value="1"/>
</dbReference>
<reference evidence="11 12" key="1">
    <citation type="journal article" date="2017" name="Anaerobe">
        <title>Quantification, isolation and characterization of Bifidobacterium from the vaginal microbiomes of reproductive aged women.</title>
        <authorList>
            <person name="Freitas A.C."/>
            <person name="Hill J.E."/>
        </authorList>
    </citation>
    <scope>NUCLEOTIDE SEQUENCE [LARGE SCALE GENOMIC DNA]</scope>
    <source>
        <strain evidence="11 12">N6D05</strain>
    </source>
</reference>
<evidence type="ECO:0000259" key="3">
    <source>
        <dbReference type="PROSITE" id="PS51186"/>
    </source>
</evidence>
<evidence type="ECO:0000313" key="7">
    <source>
        <dbReference type="EMBL" id="KAB7357050.1"/>
    </source>
</evidence>
<accession>A0A2I1IYC5</accession>
<proteinExistence type="predicted"/>
<reference evidence="13 14" key="2">
    <citation type="journal article" date="2019" name="Nat. Med.">
        <title>A library of human gut bacterial isolates paired with longitudinal multiomics data enables mechanistic microbiome research.</title>
        <authorList>
            <person name="Poyet M."/>
            <person name="Groussin M."/>
            <person name="Gibbons S.M."/>
            <person name="Avila-Pacheco J."/>
            <person name="Jiang X."/>
            <person name="Kearney S.M."/>
            <person name="Perrotta A.R."/>
            <person name="Berdy B."/>
            <person name="Zhao S."/>
            <person name="Lieberman T.D."/>
            <person name="Swanson P.K."/>
            <person name="Smith M."/>
            <person name="Roesemann S."/>
            <person name="Alexander J.E."/>
            <person name="Rich S.A."/>
            <person name="Livny J."/>
            <person name="Vlamakis H."/>
            <person name="Clish C."/>
            <person name="Bullock K."/>
            <person name="Deik A."/>
            <person name="Scott J."/>
            <person name="Pierce K.A."/>
            <person name="Xavier R.J."/>
            <person name="Alm E.J."/>
        </authorList>
    </citation>
    <scope>NUCLEOTIDE SEQUENCE</scope>
    <source>
        <strain evidence="5 14">BIOML-A118</strain>
        <strain evidence="4 17">BIOML-A210</strain>
        <strain evidence="8 18">BIOML-A37</strain>
        <strain evidence="9 16">BIOML-A395</strain>
        <strain evidence="10">BIOML-A409</strain>
        <strain evidence="7 15">BIOML-A55</strain>
        <strain evidence="6 13">BIOML-A65</strain>
    </source>
</reference>
<evidence type="ECO:0000313" key="13">
    <source>
        <dbReference type="Proteomes" id="UP000430971"/>
    </source>
</evidence>
<evidence type="ECO:0000313" key="12">
    <source>
        <dbReference type="Proteomes" id="UP000257074"/>
    </source>
</evidence>
<dbReference type="AlphaFoldDB" id="A0A2I1IYC5"/>
<evidence type="ECO:0000313" key="16">
    <source>
        <dbReference type="Proteomes" id="UP000466472"/>
    </source>
</evidence>
<dbReference type="EMBL" id="NJNR01000049">
    <property type="protein sequence ID" value="RDX06723.1"/>
    <property type="molecule type" value="Genomic_DNA"/>
</dbReference>
<dbReference type="EMBL" id="WDRC01000032">
    <property type="protein sequence ID" value="KAB7357050.1"/>
    <property type="molecule type" value="Genomic_DNA"/>
</dbReference>
<evidence type="ECO:0000313" key="14">
    <source>
        <dbReference type="Proteomes" id="UP000460333"/>
    </source>
</evidence>
<comment type="caution">
    <text evidence="10">The sequence shown here is derived from an EMBL/GenBank/DDBJ whole genome shotgun (WGS) entry which is preliminary data.</text>
</comment>
<evidence type="ECO:0000313" key="8">
    <source>
        <dbReference type="EMBL" id="KAB7393748.1"/>
    </source>
</evidence>
<dbReference type="EMBL" id="WXEF01000025">
    <property type="protein sequence ID" value="MZR89379.1"/>
    <property type="molecule type" value="Genomic_DNA"/>
</dbReference>
<dbReference type="InterPro" id="IPR016181">
    <property type="entry name" value="Acyl_CoA_acyltransferase"/>
</dbReference>
<keyword evidence="2" id="KW-0012">Acyltransferase</keyword>
<dbReference type="Proteomes" id="UP000460881">
    <property type="component" value="Unassembled WGS sequence"/>
</dbReference>
<dbReference type="GO" id="GO:0008080">
    <property type="term" value="F:N-acetyltransferase activity"/>
    <property type="evidence" value="ECO:0007669"/>
    <property type="project" value="UniProtKB-ARBA"/>
</dbReference>
<dbReference type="SUPFAM" id="SSF55729">
    <property type="entry name" value="Acyl-CoA N-acyltransferases (Nat)"/>
    <property type="match status" value="1"/>
</dbReference>
<dbReference type="Proteomes" id="UP000466472">
    <property type="component" value="Unassembled WGS sequence"/>
</dbReference>
<sequence>MPVRVSYRGQQSSAGRDCPIRLSSMDDMTIRRATAADIPQIDELLRQVLEVHHAGRPDLFKGGVKKYTDEELKAILANDQTPVFVAVAPSANDGNDAEHNADSPATDQVLGYAFCVFQQHLNSNILTDIKTLYIDDLCVDERSRGHHVGSTLYRYVLDFARQSGCHNVTLNVWACNPKAQAFYERMGLTPYYIGMEQVL</sequence>
<dbReference type="InterPro" id="IPR051016">
    <property type="entry name" value="Diverse_Substrate_AcTransf"/>
</dbReference>
<gene>
    <name evidence="11" type="ORF">CE169_08460</name>
    <name evidence="8" type="ORF">GBB40_09355</name>
    <name evidence="7" type="ORF">GBB63_10280</name>
    <name evidence="6" type="ORF">GBB73_10310</name>
    <name evidence="5" type="ORF">GBC43_00760</name>
    <name evidence="4" type="ORF">GBI87_10220</name>
    <name evidence="9" type="ORF">GT999_08925</name>
    <name evidence="10" type="ORF">GUA24_08865</name>
</gene>
<dbReference type="Proteomes" id="UP000468842">
    <property type="component" value="Unassembled WGS sequence"/>
</dbReference>
<evidence type="ECO:0000313" key="11">
    <source>
        <dbReference type="EMBL" id="RDX06723.1"/>
    </source>
</evidence>
<evidence type="ECO:0000256" key="1">
    <source>
        <dbReference type="ARBA" id="ARBA00022679"/>
    </source>
</evidence>
<dbReference type="Pfam" id="PF00583">
    <property type="entry name" value="Acetyltransf_1"/>
    <property type="match status" value="1"/>
</dbReference>
<feature type="domain" description="N-acetyltransferase" evidence="3">
    <location>
        <begin position="28"/>
        <end position="199"/>
    </location>
</feature>
<organism evidence="10 19">
    <name type="scientific">Bifidobacterium longum</name>
    <dbReference type="NCBI Taxonomy" id="216816"/>
    <lineage>
        <taxon>Bacteria</taxon>
        <taxon>Bacillati</taxon>
        <taxon>Actinomycetota</taxon>
        <taxon>Actinomycetes</taxon>
        <taxon>Bifidobacteriales</taxon>
        <taxon>Bifidobacteriaceae</taxon>
        <taxon>Bifidobacterium</taxon>
    </lineage>
</organism>
<evidence type="ECO:0000313" key="17">
    <source>
        <dbReference type="Proteomes" id="UP000467387"/>
    </source>
</evidence>
<evidence type="ECO:0000313" key="19">
    <source>
        <dbReference type="Proteomes" id="UP000638311"/>
    </source>
</evidence>
<dbReference type="EMBL" id="WDWU01000016">
    <property type="protein sequence ID" value="KAB7056257.1"/>
    <property type="molecule type" value="Genomic_DNA"/>
</dbReference>
<dbReference type="Proteomes" id="UP000430971">
    <property type="component" value="Unassembled WGS sequence"/>
</dbReference>
<dbReference type="CDD" id="cd04301">
    <property type="entry name" value="NAT_SF"/>
    <property type="match status" value="1"/>
</dbReference>
<evidence type="ECO:0000313" key="15">
    <source>
        <dbReference type="Proteomes" id="UP000460881"/>
    </source>
</evidence>
<evidence type="ECO:0000313" key="9">
    <source>
        <dbReference type="EMBL" id="MZR89379.1"/>
    </source>
</evidence>
<dbReference type="Proteomes" id="UP000467387">
    <property type="component" value="Unassembled WGS sequence"/>
</dbReference>
<name>A0A2I1IYC5_BIFLN</name>
<dbReference type="Gene3D" id="3.40.630.30">
    <property type="match status" value="1"/>
</dbReference>
<dbReference type="Proteomes" id="UP000257074">
    <property type="component" value="Unassembled WGS sequence"/>
</dbReference>
<dbReference type="PANTHER" id="PTHR10545">
    <property type="entry name" value="DIAMINE N-ACETYLTRANSFERASE"/>
    <property type="match status" value="1"/>
</dbReference>
<dbReference type="EMBL" id="WDQK01000026">
    <property type="protein sequence ID" value="KAB7393748.1"/>
    <property type="molecule type" value="Genomic_DNA"/>
</dbReference>
<keyword evidence="1 10" id="KW-0808">Transferase</keyword>
<dbReference type="EMBL" id="WDRM01000032">
    <property type="protein sequence ID" value="KAB7335119.1"/>
    <property type="molecule type" value="Genomic_DNA"/>
</dbReference>
<evidence type="ECO:0000313" key="5">
    <source>
        <dbReference type="EMBL" id="KAB7237617.1"/>
    </source>
</evidence>
<dbReference type="EMBL" id="WDTJ01000001">
    <property type="protein sequence ID" value="KAB7237617.1"/>
    <property type="molecule type" value="Genomic_DNA"/>
</dbReference>
<evidence type="ECO:0000313" key="4">
    <source>
        <dbReference type="EMBL" id="KAB7056257.1"/>
    </source>
</evidence>
<protein>
    <submittedName>
        <fullName evidence="10 11">N-acetyltransferase</fullName>
    </submittedName>
</protein>
<dbReference type="InterPro" id="IPR000182">
    <property type="entry name" value="GNAT_dom"/>
</dbReference>
<dbReference type="PROSITE" id="PS51186">
    <property type="entry name" value="GNAT"/>
    <property type="match status" value="1"/>
</dbReference>
<dbReference type="Proteomes" id="UP000638311">
    <property type="component" value="Unassembled WGS sequence"/>
</dbReference>
<dbReference type="Proteomes" id="UP000460333">
    <property type="component" value="Unassembled WGS sequence"/>
</dbReference>